<accession>A0A1X7D5E4</accession>
<dbReference type="FunFam" id="1.10.10.10:FF:000163">
    <property type="entry name" value="MarR family transcriptional regulator"/>
    <property type="match status" value="1"/>
</dbReference>
<evidence type="ECO:0000256" key="4">
    <source>
        <dbReference type="ARBA" id="ARBA00023125"/>
    </source>
</evidence>
<dbReference type="GO" id="GO:0003700">
    <property type="term" value="F:DNA-binding transcription factor activity"/>
    <property type="evidence" value="ECO:0007669"/>
    <property type="project" value="InterPro"/>
</dbReference>
<name>A0A1X7D5E4_9MICC</name>
<comment type="subcellular location">
    <subcellularLocation>
        <location evidence="1">Cytoplasm</location>
    </subcellularLocation>
</comment>
<dbReference type="GO" id="GO:0006950">
    <property type="term" value="P:response to stress"/>
    <property type="evidence" value="ECO:0007669"/>
    <property type="project" value="TreeGrafter"/>
</dbReference>
<dbReference type="InterPro" id="IPR055166">
    <property type="entry name" value="Transc_reg_Sar_Rot_HTH"/>
</dbReference>
<reference evidence="8" key="1">
    <citation type="submission" date="2017-04" db="EMBL/GenBank/DDBJ databases">
        <authorList>
            <person name="Varghese N."/>
            <person name="Submissions S."/>
        </authorList>
    </citation>
    <scope>NUCLEOTIDE SEQUENCE [LARGE SCALE GENOMIC DNA]</scope>
    <source>
        <strain evidence="8">NIO-1021</strain>
    </source>
</reference>
<dbReference type="InterPro" id="IPR036388">
    <property type="entry name" value="WH-like_DNA-bd_sf"/>
</dbReference>
<dbReference type="PANTHER" id="PTHR33164">
    <property type="entry name" value="TRANSCRIPTIONAL REGULATOR, MARR FAMILY"/>
    <property type="match status" value="1"/>
</dbReference>
<dbReference type="AlphaFoldDB" id="A0A1X7D5E4"/>
<keyword evidence="3" id="KW-0805">Transcription regulation</keyword>
<keyword evidence="5" id="KW-0804">Transcription</keyword>
<dbReference type="SMART" id="SM00347">
    <property type="entry name" value="HTH_MARR"/>
    <property type="match status" value="1"/>
</dbReference>
<dbReference type="PANTHER" id="PTHR33164:SF5">
    <property type="entry name" value="ORGANIC HYDROPEROXIDE RESISTANCE TRANSCRIPTIONAL REGULATOR"/>
    <property type="match status" value="1"/>
</dbReference>
<evidence type="ECO:0000313" key="7">
    <source>
        <dbReference type="EMBL" id="SMF08861.1"/>
    </source>
</evidence>
<sequence>MVGMDPEFRLDTQLCFALYTASRKVTSAYREPLKAIGLTYPQYLVMLVLWEQDHRSVRQLGETLALDSGTLSPLLRRVEAAGFVTRRRSEQDERSVVISLTDAGRALQEPAAEMQRQLLDELDMSPRDRKTLHMLAQNLCHVL</sequence>
<dbReference type="SUPFAM" id="SSF46785">
    <property type="entry name" value="Winged helix' DNA-binding domain"/>
    <property type="match status" value="1"/>
</dbReference>
<dbReference type="InterPro" id="IPR000835">
    <property type="entry name" value="HTH_MarR-typ"/>
</dbReference>
<evidence type="ECO:0000256" key="2">
    <source>
        <dbReference type="ARBA" id="ARBA00022490"/>
    </source>
</evidence>
<dbReference type="Pfam" id="PF22381">
    <property type="entry name" value="Staph_reg_Sar_Rot"/>
    <property type="match status" value="1"/>
</dbReference>
<protein>
    <submittedName>
        <fullName evidence="7">Transcriptional regulator, MarR family</fullName>
    </submittedName>
</protein>
<organism evidence="7 8">
    <name type="scientific">Kocuria marina subsp. indica</name>
    <dbReference type="NCBI Taxonomy" id="1049583"/>
    <lineage>
        <taxon>Bacteria</taxon>
        <taxon>Bacillati</taxon>
        <taxon>Actinomycetota</taxon>
        <taxon>Actinomycetes</taxon>
        <taxon>Micrococcales</taxon>
        <taxon>Micrococcaceae</taxon>
        <taxon>Kocuria</taxon>
    </lineage>
</organism>
<keyword evidence="2" id="KW-0963">Cytoplasm</keyword>
<dbReference type="PRINTS" id="PR00598">
    <property type="entry name" value="HTHMARR"/>
</dbReference>
<evidence type="ECO:0000259" key="6">
    <source>
        <dbReference type="PROSITE" id="PS50995"/>
    </source>
</evidence>
<proteinExistence type="predicted"/>
<dbReference type="InterPro" id="IPR036390">
    <property type="entry name" value="WH_DNA-bd_sf"/>
</dbReference>
<dbReference type="EMBL" id="FXAC01000008">
    <property type="protein sequence ID" value="SMF08861.1"/>
    <property type="molecule type" value="Genomic_DNA"/>
</dbReference>
<dbReference type="RefSeq" id="WP_085106886.1">
    <property type="nucleotide sequence ID" value="NZ_FXAC01000008.1"/>
</dbReference>
<feature type="domain" description="HTH marR-type" evidence="6">
    <location>
        <begin position="11"/>
        <end position="141"/>
    </location>
</feature>
<keyword evidence="8" id="KW-1185">Reference proteome</keyword>
<evidence type="ECO:0000256" key="3">
    <source>
        <dbReference type="ARBA" id="ARBA00023015"/>
    </source>
</evidence>
<dbReference type="PROSITE" id="PS50995">
    <property type="entry name" value="HTH_MARR_2"/>
    <property type="match status" value="1"/>
</dbReference>
<dbReference type="GO" id="GO:0003677">
    <property type="term" value="F:DNA binding"/>
    <property type="evidence" value="ECO:0007669"/>
    <property type="project" value="UniProtKB-KW"/>
</dbReference>
<dbReference type="Gene3D" id="1.10.10.10">
    <property type="entry name" value="Winged helix-like DNA-binding domain superfamily/Winged helix DNA-binding domain"/>
    <property type="match status" value="1"/>
</dbReference>
<keyword evidence="4" id="KW-0238">DNA-binding</keyword>
<gene>
    <name evidence="7" type="ORF">SAMN06296028_108106</name>
</gene>
<dbReference type="Proteomes" id="UP000192929">
    <property type="component" value="Unassembled WGS sequence"/>
</dbReference>
<evidence type="ECO:0000313" key="8">
    <source>
        <dbReference type="Proteomes" id="UP000192929"/>
    </source>
</evidence>
<dbReference type="InterPro" id="IPR039422">
    <property type="entry name" value="MarR/SlyA-like"/>
</dbReference>
<evidence type="ECO:0000256" key="5">
    <source>
        <dbReference type="ARBA" id="ARBA00023163"/>
    </source>
</evidence>
<evidence type="ECO:0000256" key="1">
    <source>
        <dbReference type="ARBA" id="ARBA00004496"/>
    </source>
</evidence>
<dbReference type="GO" id="GO:0005737">
    <property type="term" value="C:cytoplasm"/>
    <property type="evidence" value="ECO:0007669"/>
    <property type="project" value="UniProtKB-SubCell"/>
</dbReference>